<dbReference type="SUPFAM" id="SSF51735">
    <property type="entry name" value="NAD(P)-binding Rossmann-fold domains"/>
    <property type="match status" value="1"/>
</dbReference>
<evidence type="ECO:0000313" key="2">
    <source>
        <dbReference type="EMBL" id="NNT71480.1"/>
    </source>
</evidence>
<keyword evidence="3" id="KW-1185">Reference proteome</keyword>
<dbReference type="InterPro" id="IPR036291">
    <property type="entry name" value="NAD(P)-bd_dom_sf"/>
</dbReference>
<evidence type="ECO:0000256" key="1">
    <source>
        <dbReference type="ARBA" id="ARBA00006484"/>
    </source>
</evidence>
<accession>A0A7Y3R7R3</accession>
<dbReference type="PANTHER" id="PTHR42760">
    <property type="entry name" value="SHORT-CHAIN DEHYDROGENASES/REDUCTASES FAMILY MEMBER"/>
    <property type="match status" value="1"/>
</dbReference>
<dbReference type="GO" id="GO:0030497">
    <property type="term" value="P:fatty acid elongation"/>
    <property type="evidence" value="ECO:0007669"/>
    <property type="project" value="TreeGrafter"/>
</dbReference>
<dbReference type="CDD" id="cd05233">
    <property type="entry name" value="SDR_c"/>
    <property type="match status" value="1"/>
</dbReference>
<dbReference type="RefSeq" id="WP_171221692.1">
    <property type="nucleotide sequence ID" value="NZ_CP121446.1"/>
</dbReference>
<dbReference type="Proteomes" id="UP000536509">
    <property type="component" value="Unassembled WGS sequence"/>
</dbReference>
<protein>
    <submittedName>
        <fullName evidence="2">SDR family oxidoreductase</fullName>
    </submittedName>
</protein>
<sequence length="240" mass="26113">MKILLTGGASGLGESITRTLAKDGNNTVYFTFSQSSAKAQQLEAEFKNTIAIACDFADEKAVETLAQKIAELDLDVLIHNAYSGSYLKTHFHKIETADFLTDFKVNVMPVVTLTQAVLNSFRKQKSGKIITVLTSALVDVPPVGSAVYTSTKAYLAKLTEVWANENAKFNITSNSVSPAFMETAMTSATDERIKEQMIESNPAKRLLTTEEVAEAIAFLVNDSTQINGKDFVINAGDKLQ</sequence>
<dbReference type="EMBL" id="JABEVX010000002">
    <property type="protein sequence ID" value="NNT71480.1"/>
    <property type="molecule type" value="Genomic_DNA"/>
</dbReference>
<comment type="similarity">
    <text evidence="1">Belongs to the short-chain dehydrogenases/reductases (SDR) family.</text>
</comment>
<dbReference type="Gene3D" id="3.40.50.720">
    <property type="entry name" value="NAD(P)-binding Rossmann-like Domain"/>
    <property type="match status" value="1"/>
</dbReference>
<name>A0A7Y3R7R3_9FLAO</name>
<dbReference type="Pfam" id="PF13561">
    <property type="entry name" value="adh_short_C2"/>
    <property type="match status" value="1"/>
</dbReference>
<dbReference type="GO" id="GO:0016616">
    <property type="term" value="F:oxidoreductase activity, acting on the CH-OH group of donors, NAD or NADP as acceptor"/>
    <property type="evidence" value="ECO:0007669"/>
    <property type="project" value="TreeGrafter"/>
</dbReference>
<organism evidence="2 3">
    <name type="scientific">Flavobacterium rivulicola</name>
    <dbReference type="NCBI Taxonomy" id="2732161"/>
    <lineage>
        <taxon>Bacteria</taxon>
        <taxon>Pseudomonadati</taxon>
        <taxon>Bacteroidota</taxon>
        <taxon>Flavobacteriia</taxon>
        <taxon>Flavobacteriales</taxon>
        <taxon>Flavobacteriaceae</taxon>
        <taxon>Flavobacterium</taxon>
    </lineage>
</organism>
<proteinExistence type="inferred from homology"/>
<dbReference type="PANTHER" id="PTHR42760:SF40">
    <property type="entry name" value="3-OXOACYL-[ACYL-CARRIER-PROTEIN] REDUCTASE, CHLOROPLASTIC"/>
    <property type="match status" value="1"/>
</dbReference>
<comment type="caution">
    <text evidence="2">The sequence shown here is derived from an EMBL/GenBank/DDBJ whole genome shotgun (WGS) entry which is preliminary data.</text>
</comment>
<reference evidence="2 3" key="1">
    <citation type="submission" date="2020-05" db="EMBL/GenBank/DDBJ databases">
        <title>Draft genome of Flavobacterium sp. IMCC34852.</title>
        <authorList>
            <person name="Song J."/>
            <person name="Cho J.-C."/>
        </authorList>
    </citation>
    <scope>NUCLEOTIDE SEQUENCE [LARGE SCALE GENOMIC DNA]</scope>
    <source>
        <strain evidence="2 3">IMCC34852</strain>
    </source>
</reference>
<dbReference type="PRINTS" id="PR00081">
    <property type="entry name" value="GDHRDH"/>
</dbReference>
<evidence type="ECO:0000313" key="3">
    <source>
        <dbReference type="Proteomes" id="UP000536509"/>
    </source>
</evidence>
<gene>
    <name evidence="2" type="ORF">HKT18_04540</name>
</gene>
<dbReference type="InterPro" id="IPR002347">
    <property type="entry name" value="SDR_fam"/>
</dbReference>
<dbReference type="AlphaFoldDB" id="A0A7Y3R7R3"/>